<organism evidence="1 2">
    <name type="scientific">Ensete ventricosum</name>
    <name type="common">Abyssinian banana</name>
    <name type="synonym">Musa ensete</name>
    <dbReference type="NCBI Taxonomy" id="4639"/>
    <lineage>
        <taxon>Eukaryota</taxon>
        <taxon>Viridiplantae</taxon>
        <taxon>Streptophyta</taxon>
        <taxon>Embryophyta</taxon>
        <taxon>Tracheophyta</taxon>
        <taxon>Spermatophyta</taxon>
        <taxon>Magnoliopsida</taxon>
        <taxon>Liliopsida</taxon>
        <taxon>Zingiberales</taxon>
        <taxon>Musaceae</taxon>
        <taxon>Ensete</taxon>
    </lineage>
</organism>
<dbReference type="EMBL" id="AMZH03017130">
    <property type="protein sequence ID" value="RRT43460.1"/>
    <property type="molecule type" value="Genomic_DNA"/>
</dbReference>
<sequence>MAVGNYPLMGAALQVVMPVGCCPYGLALAASSHRLAGGLGHSRSPLCRGPWPQPAAPVGGLVVASHPCRWPSHDRLPTVLIAFTTKTQQERRKENRRRWLKM</sequence>
<evidence type="ECO:0000313" key="1">
    <source>
        <dbReference type="EMBL" id="RRT43460.1"/>
    </source>
</evidence>
<evidence type="ECO:0000313" key="2">
    <source>
        <dbReference type="Proteomes" id="UP000287651"/>
    </source>
</evidence>
<comment type="caution">
    <text evidence="1">The sequence shown here is derived from an EMBL/GenBank/DDBJ whole genome shotgun (WGS) entry which is preliminary data.</text>
</comment>
<name>A0A426XVE6_ENSVE</name>
<proteinExistence type="predicted"/>
<reference evidence="1 2" key="1">
    <citation type="journal article" date="2014" name="Agronomy (Basel)">
        <title>A Draft Genome Sequence for Ensete ventricosum, the Drought-Tolerant Tree Against Hunger.</title>
        <authorList>
            <person name="Harrison J."/>
            <person name="Moore K.A."/>
            <person name="Paszkiewicz K."/>
            <person name="Jones T."/>
            <person name="Grant M."/>
            <person name="Ambacheew D."/>
            <person name="Muzemil S."/>
            <person name="Studholme D.J."/>
        </authorList>
    </citation>
    <scope>NUCLEOTIDE SEQUENCE [LARGE SCALE GENOMIC DNA]</scope>
</reference>
<gene>
    <name evidence="1" type="ORF">B296_00037722</name>
</gene>
<accession>A0A426XVE6</accession>
<dbReference type="Proteomes" id="UP000287651">
    <property type="component" value="Unassembled WGS sequence"/>
</dbReference>
<dbReference type="AlphaFoldDB" id="A0A426XVE6"/>
<protein>
    <submittedName>
        <fullName evidence="1">Uncharacterized protein</fullName>
    </submittedName>
</protein>